<feature type="transmembrane region" description="Helical" evidence="1">
    <location>
        <begin position="86"/>
        <end position="106"/>
    </location>
</feature>
<keyword evidence="1" id="KW-0812">Transmembrane</keyword>
<feature type="transmembrane region" description="Helical" evidence="1">
    <location>
        <begin position="126"/>
        <end position="148"/>
    </location>
</feature>
<keyword evidence="1" id="KW-1133">Transmembrane helix</keyword>
<gene>
    <name evidence="2" type="ORF">S03H2_33242</name>
</gene>
<evidence type="ECO:0000256" key="1">
    <source>
        <dbReference type="SAM" id="Phobius"/>
    </source>
</evidence>
<dbReference type="EMBL" id="BARU01020225">
    <property type="protein sequence ID" value="GAH61129.1"/>
    <property type="molecule type" value="Genomic_DNA"/>
</dbReference>
<feature type="non-terminal residue" evidence="2">
    <location>
        <position position="149"/>
    </location>
</feature>
<name>X1I4W6_9ZZZZ</name>
<organism evidence="2">
    <name type="scientific">marine sediment metagenome</name>
    <dbReference type="NCBI Taxonomy" id="412755"/>
    <lineage>
        <taxon>unclassified sequences</taxon>
        <taxon>metagenomes</taxon>
        <taxon>ecological metagenomes</taxon>
    </lineage>
</organism>
<evidence type="ECO:0000313" key="2">
    <source>
        <dbReference type="EMBL" id="GAH61129.1"/>
    </source>
</evidence>
<protein>
    <submittedName>
        <fullName evidence="2">Uncharacterized protein</fullName>
    </submittedName>
</protein>
<dbReference type="AlphaFoldDB" id="X1I4W6"/>
<keyword evidence="1" id="KW-0472">Membrane</keyword>
<sequence length="149" mass="15676">MKAKGKKLISLFLVFSLMMLSANLYAKERRGAKLIITKKDGQQIKGELITVKPNSLLLLNTEGKDVSVDIADINVIRIVKKSMYRMGMGMVIGGLTAAGIGALIGFSKGDDPNLAIQWGLTAEGKALVYGLLVGGLGIFLGGIIGVIAG</sequence>
<accession>X1I4W6</accession>
<proteinExistence type="predicted"/>
<comment type="caution">
    <text evidence="2">The sequence shown here is derived from an EMBL/GenBank/DDBJ whole genome shotgun (WGS) entry which is preliminary data.</text>
</comment>
<reference evidence="2" key="1">
    <citation type="journal article" date="2014" name="Front. Microbiol.">
        <title>High frequency of phylogenetically diverse reductive dehalogenase-homologous genes in deep subseafloor sedimentary metagenomes.</title>
        <authorList>
            <person name="Kawai M."/>
            <person name="Futagami T."/>
            <person name="Toyoda A."/>
            <person name="Takaki Y."/>
            <person name="Nishi S."/>
            <person name="Hori S."/>
            <person name="Arai W."/>
            <person name="Tsubouchi T."/>
            <person name="Morono Y."/>
            <person name="Uchiyama I."/>
            <person name="Ito T."/>
            <person name="Fujiyama A."/>
            <person name="Inagaki F."/>
            <person name="Takami H."/>
        </authorList>
    </citation>
    <scope>NUCLEOTIDE SEQUENCE</scope>
    <source>
        <strain evidence="2">Expedition CK06-06</strain>
    </source>
</reference>